<dbReference type="RefSeq" id="WP_145352095.1">
    <property type="nucleotide sequence ID" value="NZ_CP036262.1"/>
</dbReference>
<feature type="transmembrane region" description="Helical" evidence="2">
    <location>
        <begin position="56"/>
        <end position="78"/>
    </location>
</feature>
<dbReference type="CDD" id="cd00198">
    <property type="entry name" value="vWFA"/>
    <property type="match status" value="1"/>
</dbReference>
<evidence type="ECO:0000259" key="3">
    <source>
        <dbReference type="PROSITE" id="PS50234"/>
    </source>
</evidence>
<evidence type="ECO:0000313" key="5">
    <source>
        <dbReference type="Proteomes" id="UP000320672"/>
    </source>
</evidence>
<dbReference type="OrthoDB" id="228877at2"/>
<evidence type="ECO:0000256" key="1">
    <source>
        <dbReference type="SAM" id="MobiDB-lite"/>
    </source>
</evidence>
<dbReference type="AlphaFoldDB" id="A0A517MGN9"/>
<accession>A0A517MGN9</accession>
<keyword evidence="5" id="KW-1185">Reference proteome</keyword>
<dbReference type="Pfam" id="PF07584">
    <property type="entry name" value="BatA"/>
    <property type="match status" value="1"/>
</dbReference>
<dbReference type="InterPro" id="IPR024163">
    <property type="entry name" value="Aerotolerance_reg_N"/>
</dbReference>
<evidence type="ECO:0000256" key="2">
    <source>
        <dbReference type="SAM" id="Phobius"/>
    </source>
</evidence>
<dbReference type="NCBIfam" id="TIGR02226">
    <property type="entry name" value="two_anch"/>
    <property type="match status" value="1"/>
</dbReference>
<keyword evidence="2" id="KW-1133">Transmembrane helix</keyword>
<protein>
    <recommendedName>
        <fullName evidence="3">VWFA domain-containing protein</fullName>
    </recommendedName>
</protein>
<proteinExistence type="predicted"/>
<gene>
    <name evidence="4" type="ORF">FF011L_28160</name>
</gene>
<dbReference type="Gene3D" id="3.40.50.410">
    <property type="entry name" value="von Willebrand factor, type A domain"/>
    <property type="match status" value="1"/>
</dbReference>
<dbReference type="PANTHER" id="PTHR37464:SF1">
    <property type="entry name" value="BLL2463 PROTEIN"/>
    <property type="match status" value="1"/>
</dbReference>
<sequence length="707" mass="78578">MSLLTPLYLLAGLAVGLPILFHLIRQKPKEVQSFSSLMFLRTDLPRLSRRSRIENWLLLLMRMLAILLIASAFARPFLRSSAATSWQPPGVQRWILVDTSASMHQTGVWEKAVEQVRSAVIDLRPGDQVGLMTFDQTPITVVELVASNLQEEKSQPEAILNAIESLEPTWLAGNLSLALETAADHLNALKQTDESSVRKEILLVSDMQKGNGWEGLQTFQWPPDVRLKIATVLPDDPSNAAVTLLDSLPSPADQPDNSVPQKQRLRVTNVAHSKVTEFSVGWVDQAGERVSGTEPIFVNVPPGEVRVVRAPVEGPGAVGLELDGDKHDYDNRIYVAPVKPAEKQVLAFTANETDPRESLTYYLERASFDSPQQTVQYLQFPANEPLPGSITELLPSRQSLVVVAPPVHPTLLQPLVKYVSVGGTVLVVLPHPTDASSENEETTNPSLLSPAKFLTQFTAQAEDPSGPDVPQAWSIEEADIDDFALLVDIDFRHPLLTIFADPRFSDFSKIRVWAHRKVVPPSDSDWQTLIRYDDGDEALLTKSIGEGKVFVLTTGWQPEQSQLAMSTKFVPLLSRIIDSTAGEQQQQKRWSVGDARPDSNPDASKESPANRFLQPGLFTVEEGDSEVSLAVNIAPQESQTEPVSSDQLEAFGISMVDKDWTEDKQRDKERQMRDVELEENQQWWRWLVLTALGLLMVESIWAGRRIS</sequence>
<keyword evidence="2" id="KW-0812">Transmembrane</keyword>
<name>A0A517MGN9_9BACT</name>
<evidence type="ECO:0000313" key="4">
    <source>
        <dbReference type="EMBL" id="QDS94039.1"/>
    </source>
</evidence>
<dbReference type="EMBL" id="CP036262">
    <property type="protein sequence ID" value="QDS94039.1"/>
    <property type="molecule type" value="Genomic_DNA"/>
</dbReference>
<feature type="region of interest" description="Disordered" evidence="1">
    <location>
        <begin position="581"/>
        <end position="611"/>
    </location>
</feature>
<dbReference type="InterPro" id="IPR011933">
    <property type="entry name" value="Double_TM_dom"/>
</dbReference>
<dbReference type="SUPFAM" id="SSF52317">
    <property type="entry name" value="Class I glutamine amidotransferase-like"/>
    <property type="match status" value="1"/>
</dbReference>
<dbReference type="SUPFAM" id="SSF53300">
    <property type="entry name" value="vWA-like"/>
    <property type="match status" value="1"/>
</dbReference>
<feature type="domain" description="VWFA" evidence="3">
    <location>
        <begin position="92"/>
        <end position="206"/>
    </location>
</feature>
<dbReference type="PROSITE" id="PS50234">
    <property type="entry name" value="VWFA"/>
    <property type="match status" value="1"/>
</dbReference>
<keyword evidence="2" id="KW-0472">Membrane</keyword>
<organism evidence="4 5">
    <name type="scientific">Roseimaritima multifibrata</name>
    <dbReference type="NCBI Taxonomy" id="1930274"/>
    <lineage>
        <taxon>Bacteria</taxon>
        <taxon>Pseudomonadati</taxon>
        <taxon>Planctomycetota</taxon>
        <taxon>Planctomycetia</taxon>
        <taxon>Pirellulales</taxon>
        <taxon>Pirellulaceae</taxon>
        <taxon>Roseimaritima</taxon>
    </lineage>
</organism>
<dbReference type="Pfam" id="PF13519">
    <property type="entry name" value="VWA_2"/>
    <property type="match status" value="1"/>
</dbReference>
<feature type="compositionally biased region" description="Basic and acidic residues" evidence="1">
    <location>
        <begin position="595"/>
        <end position="605"/>
    </location>
</feature>
<dbReference type="PANTHER" id="PTHR37464">
    <property type="entry name" value="BLL2463 PROTEIN"/>
    <property type="match status" value="1"/>
</dbReference>
<reference evidence="4 5" key="1">
    <citation type="submission" date="2019-02" db="EMBL/GenBank/DDBJ databases">
        <title>Deep-cultivation of Planctomycetes and their phenomic and genomic characterization uncovers novel biology.</title>
        <authorList>
            <person name="Wiegand S."/>
            <person name="Jogler M."/>
            <person name="Boedeker C."/>
            <person name="Pinto D."/>
            <person name="Vollmers J."/>
            <person name="Rivas-Marin E."/>
            <person name="Kohn T."/>
            <person name="Peeters S.H."/>
            <person name="Heuer A."/>
            <person name="Rast P."/>
            <person name="Oberbeckmann S."/>
            <person name="Bunk B."/>
            <person name="Jeske O."/>
            <person name="Meyerdierks A."/>
            <person name="Storesund J.E."/>
            <person name="Kallscheuer N."/>
            <person name="Luecker S."/>
            <person name="Lage O.M."/>
            <person name="Pohl T."/>
            <person name="Merkel B.J."/>
            <person name="Hornburger P."/>
            <person name="Mueller R.-W."/>
            <person name="Bruemmer F."/>
            <person name="Labrenz M."/>
            <person name="Spormann A.M."/>
            <person name="Op den Camp H."/>
            <person name="Overmann J."/>
            <person name="Amann R."/>
            <person name="Jetten M.S.M."/>
            <person name="Mascher T."/>
            <person name="Medema M.H."/>
            <person name="Devos D.P."/>
            <person name="Kaster A.-K."/>
            <person name="Ovreas L."/>
            <person name="Rohde M."/>
            <person name="Galperin M.Y."/>
            <person name="Jogler C."/>
        </authorList>
    </citation>
    <scope>NUCLEOTIDE SEQUENCE [LARGE SCALE GENOMIC DNA]</scope>
    <source>
        <strain evidence="4 5">FF011L</strain>
    </source>
</reference>
<feature type="transmembrane region" description="Helical" evidence="2">
    <location>
        <begin position="6"/>
        <end position="24"/>
    </location>
</feature>
<dbReference type="InterPro" id="IPR029062">
    <property type="entry name" value="Class_I_gatase-like"/>
</dbReference>
<dbReference type="InterPro" id="IPR002035">
    <property type="entry name" value="VWF_A"/>
</dbReference>
<dbReference type="KEGG" id="rml:FF011L_28160"/>
<dbReference type="Proteomes" id="UP000320672">
    <property type="component" value="Chromosome"/>
</dbReference>
<dbReference type="InterPro" id="IPR036465">
    <property type="entry name" value="vWFA_dom_sf"/>
</dbReference>